<evidence type="ECO:0000313" key="1">
    <source>
        <dbReference type="EMBL" id="GMA35508.1"/>
    </source>
</evidence>
<name>A0ABQ6IFH7_9MICO</name>
<evidence type="ECO:0000313" key="2">
    <source>
        <dbReference type="Proteomes" id="UP001157125"/>
    </source>
</evidence>
<dbReference type="Proteomes" id="UP001157125">
    <property type="component" value="Unassembled WGS sequence"/>
</dbReference>
<comment type="caution">
    <text evidence="1">The sequence shown here is derived from an EMBL/GenBank/DDBJ whole genome shotgun (WGS) entry which is preliminary data.</text>
</comment>
<sequence length="72" mass="7642">MGKWRYAVPMPWPVASASLPHREVGIAFGEQFEGRVDEALTVRDGVAAGLAGHVDILGAARHVARGSTCVSR</sequence>
<organism evidence="1 2">
    <name type="scientific">Demequina litorisediminis</name>
    <dbReference type="NCBI Taxonomy" id="1849022"/>
    <lineage>
        <taxon>Bacteria</taxon>
        <taxon>Bacillati</taxon>
        <taxon>Actinomycetota</taxon>
        <taxon>Actinomycetes</taxon>
        <taxon>Micrococcales</taxon>
        <taxon>Demequinaceae</taxon>
        <taxon>Demequina</taxon>
    </lineage>
</organism>
<dbReference type="EMBL" id="BSUN01000001">
    <property type="protein sequence ID" value="GMA35508.1"/>
    <property type="molecule type" value="Genomic_DNA"/>
</dbReference>
<keyword evidence="2" id="KW-1185">Reference proteome</keyword>
<protein>
    <submittedName>
        <fullName evidence="1">Uncharacterized protein</fullName>
    </submittedName>
</protein>
<proteinExistence type="predicted"/>
<accession>A0ABQ6IFH7</accession>
<reference evidence="2" key="1">
    <citation type="journal article" date="2019" name="Int. J. Syst. Evol. Microbiol.">
        <title>The Global Catalogue of Microorganisms (GCM) 10K type strain sequencing project: providing services to taxonomists for standard genome sequencing and annotation.</title>
        <authorList>
            <consortium name="The Broad Institute Genomics Platform"/>
            <consortium name="The Broad Institute Genome Sequencing Center for Infectious Disease"/>
            <person name="Wu L."/>
            <person name="Ma J."/>
        </authorList>
    </citation>
    <scope>NUCLEOTIDE SEQUENCE [LARGE SCALE GENOMIC DNA]</scope>
    <source>
        <strain evidence="2">NBRC 112299</strain>
    </source>
</reference>
<gene>
    <name evidence="1" type="ORF">GCM10025876_17120</name>
</gene>